<dbReference type="AlphaFoldDB" id="A0A6V7UY38"/>
<name>A0A6V7UY38_MELEN</name>
<evidence type="ECO:0000313" key="3">
    <source>
        <dbReference type="EMBL" id="CAD2167570.1"/>
    </source>
</evidence>
<gene>
    <name evidence="3" type="ORF">MENT_LOCUS18868</name>
</gene>
<organism evidence="3 4">
    <name type="scientific">Meloidogyne enterolobii</name>
    <name type="common">Root-knot nematode worm</name>
    <name type="synonym">Meloidogyne mayaguensis</name>
    <dbReference type="NCBI Taxonomy" id="390850"/>
    <lineage>
        <taxon>Eukaryota</taxon>
        <taxon>Metazoa</taxon>
        <taxon>Ecdysozoa</taxon>
        <taxon>Nematoda</taxon>
        <taxon>Chromadorea</taxon>
        <taxon>Rhabditida</taxon>
        <taxon>Tylenchina</taxon>
        <taxon>Tylenchomorpha</taxon>
        <taxon>Tylenchoidea</taxon>
        <taxon>Meloidogynidae</taxon>
        <taxon>Meloidogyninae</taxon>
        <taxon>Meloidogyne</taxon>
    </lineage>
</organism>
<dbReference type="PROSITE" id="PS50011">
    <property type="entry name" value="PROTEIN_KINASE_DOM"/>
    <property type="match status" value="1"/>
</dbReference>
<proteinExistence type="predicted"/>
<dbReference type="GO" id="GO:0004672">
    <property type="term" value="F:protein kinase activity"/>
    <property type="evidence" value="ECO:0007669"/>
    <property type="project" value="InterPro"/>
</dbReference>
<dbReference type="GO" id="GO:0005524">
    <property type="term" value="F:ATP binding"/>
    <property type="evidence" value="ECO:0007669"/>
    <property type="project" value="UniProtKB-UniRule"/>
</dbReference>
<keyword evidence="1" id="KW-0067">ATP-binding</keyword>
<dbReference type="InterPro" id="IPR053215">
    <property type="entry name" value="TKL_Ser/Thr_kinase"/>
</dbReference>
<dbReference type="EMBL" id="CAJEWN010000129">
    <property type="protein sequence ID" value="CAD2167570.1"/>
    <property type="molecule type" value="Genomic_DNA"/>
</dbReference>
<dbReference type="OrthoDB" id="4062651at2759"/>
<dbReference type="SMART" id="SM00220">
    <property type="entry name" value="S_TKc"/>
    <property type="match status" value="1"/>
</dbReference>
<dbReference type="InterPro" id="IPR017441">
    <property type="entry name" value="Protein_kinase_ATP_BS"/>
</dbReference>
<dbReference type="Pfam" id="PF00069">
    <property type="entry name" value="Pkinase"/>
    <property type="match status" value="1"/>
</dbReference>
<dbReference type="PROSITE" id="PS00107">
    <property type="entry name" value="PROTEIN_KINASE_ATP"/>
    <property type="match status" value="1"/>
</dbReference>
<sequence>MPEILKEVTTEPTVFDKMNKSFKRLINEVKCKHGYIFQKSKLRKLEYPKEMLISFNETYVIGKGGFGTVYHAYWPLKKKCVAFKSTCKFGGKREIQVLNYFKNLGKLNPNESKYIAEMYGYVELKEKIVIALELGQNNLRGYYLKNILKSNNRYLFSTKLLKGAAKALEQFHKHGIHLDIKADNFIISQEQNEGDNVIVCKLIDFNTSFLYKHHNFDDMRIKNTTDIYKAPEIRNDDKMKLTKRVDVWAFGLMSYKLLYTLSVDKYEDLDKLLDEYRNDLTKISRLDRIIKACIQVNAFKRPSMKVINNFWNGECDAFNYEEENFKNAKICED</sequence>
<dbReference type="PANTHER" id="PTHR45756">
    <property type="entry name" value="PALMITOYLTRANSFERASE"/>
    <property type="match status" value="1"/>
</dbReference>
<feature type="binding site" evidence="1">
    <location>
        <position position="84"/>
    </location>
    <ligand>
        <name>ATP</name>
        <dbReference type="ChEBI" id="CHEBI:30616"/>
    </ligand>
</feature>
<reference evidence="3 4" key="1">
    <citation type="submission" date="2020-08" db="EMBL/GenBank/DDBJ databases">
        <authorList>
            <person name="Koutsovoulos G."/>
            <person name="Danchin GJ E."/>
        </authorList>
    </citation>
    <scope>NUCLEOTIDE SEQUENCE [LARGE SCALE GENOMIC DNA]</scope>
</reference>
<evidence type="ECO:0000313" key="4">
    <source>
        <dbReference type="Proteomes" id="UP000580250"/>
    </source>
</evidence>
<dbReference type="SUPFAM" id="SSF56112">
    <property type="entry name" value="Protein kinase-like (PK-like)"/>
    <property type="match status" value="1"/>
</dbReference>
<dbReference type="InterPro" id="IPR011009">
    <property type="entry name" value="Kinase-like_dom_sf"/>
</dbReference>
<dbReference type="CDD" id="cd00180">
    <property type="entry name" value="PKc"/>
    <property type="match status" value="1"/>
</dbReference>
<dbReference type="InterPro" id="IPR000719">
    <property type="entry name" value="Prot_kinase_dom"/>
</dbReference>
<evidence type="ECO:0000256" key="1">
    <source>
        <dbReference type="PROSITE-ProRule" id="PRU10141"/>
    </source>
</evidence>
<feature type="domain" description="Protein kinase" evidence="2">
    <location>
        <begin position="55"/>
        <end position="311"/>
    </location>
</feature>
<keyword evidence="1" id="KW-0547">Nucleotide-binding</keyword>
<dbReference type="PANTHER" id="PTHR45756:SF1">
    <property type="entry name" value="PROTEIN KINASE DOMAIN CONTAINING PROTEIN"/>
    <property type="match status" value="1"/>
</dbReference>
<accession>A0A6V7UY38</accession>
<dbReference type="Proteomes" id="UP000580250">
    <property type="component" value="Unassembled WGS sequence"/>
</dbReference>
<comment type="caution">
    <text evidence="3">The sequence shown here is derived from an EMBL/GenBank/DDBJ whole genome shotgun (WGS) entry which is preliminary data.</text>
</comment>
<dbReference type="Gene3D" id="1.10.510.10">
    <property type="entry name" value="Transferase(Phosphotransferase) domain 1"/>
    <property type="match status" value="1"/>
</dbReference>
<protein>
    <recommendedName>
        <fullName evidence="2">Protein kinase domain-containing protein</fullName>
    </recommendedName>
</protein>
<evidence type="ECO:0000259" key="2">
    <source>
        <dbReference type="PROSITE" id="PS50011"/>
    </source>
</evidence>